<dbReference type="Pfam" id="PF14486">
    <property type="entry name" value="DUF4432"/>
    <property type="match status" value="1"/>
</dbReference>
<dbReference type="InterPro" id="IPR027839">
    <property type="entry name" value="DUF4432"/>
</dbReference>
<gene>
    <name evidence="2" type="ORF">S12H4_29374</name>
</gene>
<organism evidence="2">
    <name type="scientific">marine sediment metagenome</name>
    <dbReference type="NCBI Taxonomy" id="412755"/>
    <lineage>
        <taxon>unclassified sequences</taxon>
        <taxon>metagenomes</taxon>
        <taxon>ecological metagenomes</taxon>
    </lineage>
</organism>
<evidence type="ECO:0008006" key="3">
    <source>
        <dbReference type="Google" id="ProtNLM"/>
    </source>
</evidence>
<name>X1TZZ0_9ZZZZ</name>
<dbReference type="Gene3D" id="2.70.98.10">
    <property type="match status" value="1"/>
</dbReference>
<dbReference type="AlphaFoldDB" id="X1TZZ0"/>
<feature type="region of interest" description="Disordered" evidence="1">
    <location>
        <begin position="1"/>
        <end position="22"/>
    </location>
</feature>
<evidence type="ECO:0000313" key="2">
    <source>
        <dbReference type="EMBL" id="GAI96926.1"/>
    </source>
</evidence>
<dbReference type="InterPro" id="IPR014718">
    <property type="entry name" value="GH-type_carb-bd"/>
</dbReference>
<comment type="caution">
    <text evidence="2">The sequence shown here is derived from an EMBL/GenBank/DDBJ whole genome shotgun (WGS) entry which is preliminary data.</text>
</comment>
<evidence type="ECO:0000256" key="1">
    <source>
        <dbReference type="SAM" id="MobiDB-lite"/>
    </source>
</evidence>
<protein>
    <recommendedName>
        <fullName evidence="3">DUF4432 domain-containing protein</fullName>
    </recommendedName>
</protein>
<proteinExistence type="predicted"/>
<feature type="non-terminal residue" evidence="2">
    <location>
        <position position="280"/>
    </location>
</feature>
<dbReference type="GO" id="GO:0030246">
    <property type="term" value="F:carbohydrate binding"/>
    <property type="evidence" value="ECO:0007669"/>
    <property type="project" value="InterPro"/>
</dbReference>
<sequence>MRVPHYKTIDPQDYNPVEHDPLYGSNNDSKVMAGYMGHFLCFPYVGGMNSNFEQQLGFGAHGEAAVVKWDIDQMVTDDNEAAILTSATLPLSSYSVKRSLTMHSGQSVVMVEEEVENLEGFDRPYQWVQHITFGNPFIEYGKTFVDAPVSRIALSQEKDDPSNFTNGQWPIMKTSKGDSINAGVFDMAKDEGLYRAWLMDQERTHTWFTMYNRDYNLLIGYVFSKEENPWIGDWQENGLKKHVPWKGEAVAWGLLVGTSPFTWGVKHSIERGPIFDTETY</sequence>
<dbReference type="EMBL" id="BARW01016938">
    <property type="protein sequence ID" value="GAI96926.1"/>
    <property type="molecule type" value="Genomic_DNA"/>
</dbReference>
<accession>X1TZZ0</accession>
<reference evidence="2" key="1">
    <citation type="journal article" date="2014" name="Front. Microbiol.">
        <title>High frequency of phylogenetically diverse reductive dehalogenase-homologous genes in deep subseafloor sedimentary metagenomes.</title>
        <authorList>
            <person name="Kawai M."/>
            <person name="Futagami T."/>
            <person name="Toyoda A."/>
            <person name="Takaki Y."/>
            <person name="Nishi S."/>
            <person name="Hori S."/>
            <person name="Arai W."/>
            <person name="Tsubouchi T."/>
            <person name="Morono Y."/>
            <person name="Uchiyama I."/>
            <person name="Ito T."/>
            <person name="Fujiyama A."/>
            <person name="Inagaki F."/>
            <person name="Takami H."/>
        </authorList>
    </citation>
    <scope>NUCLEOTIDE SEQUENCE</scope>
    <source>
        <strain evidence="2">Expedition CK06-06</strain>
    </source>
</reference>